<dbReference type="InterPro" id="IPR027370">
    <property type="entry name" value="Znf-RING_euk"/>
</dbReference>
<dbReference type="Pfam" id="PF13445">
    <property type="entry name" value="zf-RING_UBOX"/>
    <property type="match status" value="1"/>
</dbReference>
<dbReference type="SMART" id="SM00757">
    <property type="entry name" value="CRA"/>
    <property type="match status" value="1"/>
</dbReference>
<feature type="domain" description="RING-Gid-type" evidence="13">
    <location>
        <begin position="362"/>
        <end position="408"/>
    </location>
</feature>
<evidence type="ECO:0000256" key="6">
    <source>
        <dbReference type="ARBA" id="ARBA00038101"/>
    </source>
</evidence>
<organism evidence="14 15">
    <name type="scientific">Glutinoglossum americanum</name>
    <dbReference type="NCBI Taxonomy" id="1670608"/>
    <lineage>
        <taxon>Eukaryota</taxon>
        <taxon>Fungi</taxon>
        <taxon>Dikarya</taxon>
        <taxon>Ascomycota</taxon>
        <taxon>Pezizomycotina</taxon>
        <taxon>Geoglossomycetes</taxon>
        <taxon>Geoglossales</taxon>
        <taxon>Geoglossaceae</taxon>
        <taxon>Glutinoglossum</taxon>
    </lineage>
</organism>
<feature type="region of interest" description="Disordered" evidence="11">
    <location>
        <begin position="1185"/>
        <end position="1215"/>
    </location>
</feature>
<dbReference type="PROSITE" id="PS51867">
    <property type="entry name" value="ZF_RING_GID"/>
    <property type="match status" value="1"/>
</dbReference>
<evidence type="ECO:0000256" key="10">
    <source>
        <dbReference type="PROSITE-ProRule" id="PRU01215"/>
    </source>
</evidence>
<dbReference type="PANTHER" id="PTHR11102">
    <property type="entry name" value="SEL-1-LIKE PROTEIN"/>
    <property type="match status" value="1"/>
</dbReference>
<dbReference type="GO" id="GO:0036503">
    <property type="term" value="P:ERAD pathway"/>
    <property type="evidence" value="ECO:0007669"/>
    <property type="project" value="TreeGrafter"/>
</dbReference>
<gene>
    <name evidence="14" type="ORF">FGG08_002987</name>
</gene>
<evidence type="ECO:0000256" key="1">
    <source>
        <dbReference type="ARBA" id="ARBA00004496"/>
    </source>
</evidence>
<keyword evidence="15" id="KW-1185">Reference proteome</keyword>
<evidence type="ECO:0000256" key="2">
    <source>
        <dbReference type="ARBA" id="ARBA00022490"/>
    </source>
</evidence>
<dbReference type="PANTHER" id="PTHR11102:SF147">
    <property type="entry name" value="SEL1L ADAPTOR SUBUNIT OF ERAD E3 UBIQUITIN LIGASE"/>
    <property type="match status" value="1"/>
</dbReference>
<dbReference type="InterPro" id="IPR006594">
    <property type="entry name" value="LisH"/>
</dbReference>
<dbReference type="SMART" id="SM00671">
    <property type="entry name" value="SEL1"/>
    <property type="match status" value="11"/>
</dbReference>
<accession>A0A9P8HZ97</accession>
<evidence type="ECO:0000256" key="8">
    <source>
        <dbReference type="ARBA" id="ARBA00075398"/>
    </source>
</evidence>
<dbReference type="SUPFAM" id="SSF81901">
    <property type="entry name" value="HCP-like"/>
    <property type="match status" value="3"/>
</dbReference>
<sequence>MDNLQKENERLSKKSNLFKSIDDVQATIDLLANARDSIRATFEQLLTVSADPTSASITLAKLQNPIKQSFDKVNDDLKDVHSGLTKYQKALDKKFKATPFPTTEYDALASHPSLINRAIAMHLLREGQFSVASTFLSEVAADPPRQIHTERPSEQKLDINSLGSESLQQQFSEMYHILHQLRTERNLLPAIEWARSKHEALEARGSNLEFELGRLQFVWLFMGGGTHANSDDLLNGPRGALAYARREFSIFQDKYLREIQNLTGALAFLPNLQGSPYNRIFYNNSAWEEVANSFTREFCSLLGLSADSPLYIAATAGAIALPTLLKLASIMKEKKTEWTTQDELPVEVPLPPSYQFHSIFVCPVSKEQTTEQNPPMMIPCGHVIAQESLERLSKAQQRDVDELVARTTGENGEEGPLSTSPSASIGTGPQSHSEDDKGRLVFQEALAILRGLEFSRRKRTTRFDRSSGFLGTAIYYARELFFLLFMNGPPHDQTLGTAKEQLRLSQPHLKAVRLLEGAAKDNNSDAIYLLGEMNFYGSFSHPKNYSEAFRRYHDLADLTGNSTAQYMIGFMYATGVGGAVERDQAKALLYHTFAALGGDTRSEMTVAFRHHSGIATPRNCDEAAYYYKRVADKAIQYWRAGPPGGRATSKHGYRLAEDAGGVYGEGASASSSGVNANKGGPTSDSHAAFDDVLEYLDLMSRKGDLKATLSLGKLYYDGSRVLNRNLKKARNYFMAVAKQYWARDGKVIAGDQGIEKLAGKAAGYLGRIYLRGDGVEQSFERALTWFKRGIASGDSLSQNDMGLMYLHGYGVPKDAMKAAAYFRAAADQDFAPAQVNLGALFLDQGDVTVAIRYFELAAQHSTIEAYYYLAEISDLGLGGRDRSCGIATAYYKIVAEKIEASYSPFETANQAYEEGDPDTALIGYMMAAEQGYEAGQANVAYLLDEQKSRLPLGLLGGIVPFSQPRTPFLRNPELALLYWGRSAKQLNTDSMVKMGDYYLRGIGTEADPEKAASCYQAASEYQQSAQALWNLGWMHENGIGVEQDFHLAKRFYDLAYETNQEAYLPVTLGLLKLRMRSFWNTITNGRVNSIRSEPEPKKDRSFSEWINNFFDSDHPYFHDGDDSADTHAYDPMPGGDDYFDDIEDGIIESLVIVFLAVGLVFLLYYRQQRQLVHARAVQNQQANGVNAARLADQPGQEAAPPDRRDRGFFPNPGEPEFQQWIAGGIAH</sequence>
<dbReference type="PROSITE" id="PS50896">
    <property type="entry name" value="LISH"/>
    <property type="match status" value="1"/>
</dbReference>
<feature type="compositionally biased region" description="Polar residues" evidence="11">
    <location>
        <begin position="417"/>
        <end position="431"/>
    </location>
</feature>
<evidence type="ECO:0000259" key="13">
    <source>
        <dbReference type="PROSITE" id="PS51867"/>
    </source>
</evidence>
<dbReference type="OrthoDB" id="27934at2759"/>
<name>A0A9P8HZ97_9PEZI</name>
<dbReference type="AlphaFoldDB" id="A0A9P8HZ97"/>
<dbReference type="Pfam" id="PF08238">
    <property type="entry name" value="Sel1"/>
    <property type="match status" value="10"/>
</dbReference>
<evidence type="ECO:0000256" key="12">
    <source>
        <dbReference type="SAM" id="Phobius"/>
    </source>
</evidence>
<evidence type="ECO:0000313" key="14">
    <source>
        <dbReference type="EMBL" id="KAH0542664.1"/>
    </source>
</evidence>
<evidence type="ECO:0000256" key="3">
    <source>
        <dbReference type="ARBA" id="ARBA00022723"/>
    </source>
</evidence>
<feature type="transmembrane region" description="Helical" evidence="12">
    <location>
        <begin position="1146"/>
        <end position="1165"/>
    </location>
</feature>
<evidence type="ECO:0000256" key="4">
    <source>
        <dbReference type="ARBA" id="ARBA00022771"/>
    </source>
</evidence>
<dbReference type="EMBL" id="JAGHQL010000049">
    <property type="protein sequence ID" value="KAH0542664.1"/>
    <property type="molecule type" value="Genomic_DNA"/>
</dbReference>
<dbReference type="GO" id="GO:0061630">
    <property type="term" value="F:ubiquitin protein ligase activity"/>
    <property type="evidence" value="ECO:0007669"/>
    <property type="project" value="InterPro"/>
</dbReference>
<keyword evidence="5" id="KW-0862">Zinc</keyword>
<dbReference type="GO" id="GO:0005789">
    <property type="term" value="C:endoplasmic reticulum membrane"/>
    <property type="evidence" value="ECO:0007669"/>
    <property type="project" value="TreeGrafter"/>
</dbReference>
<dbReference type="InterPro" id="IPR050767">
    <property type="entry name" value="Sel1_AlgK"/>
</dbReference>
<dbReference type="Gene3D" id="1.25.40.10">
    <property type="entry name" value="Tetratricopeptide repeat domain"/>
    <property type="match status" value="3"/>
</dbReference>
<keyword evidence="12" id="KW-0812">Transmembrane</keyword>
<dbReference type="Pfam" id="PF10607">
    <property type="entry name" value="CTLH"/>
    <property type="match status" value="1"/>
</dbReference>
<comment type="caution">
    <text evidence="14">The sequence shown here is derived from an EMBL/GenBank/DDBJ whole genome shotgun (WGS) entry which is preliminary data.</text>
</comment>
<comment type="subcellular location">
    <subcellularLocation>
        <location evidence="1">Cytoplasm</location>
    </subcellularLocation>
</comment>
<protein>
    <recommendedName>
        <fullName evidence="9">GID complex catalytic subunit 2</fullName>
    </recommendedName>
    <alternativeName>
        <fullName evidence="8">Glucose-induced degradation protein 2</fullName>
    </alternativeName>
</protein>
<dbReference type="GO" id="GO:0008270">
    <property type="term" value="F:zinc ion binding"/>
    <property type="evidence" value="ECO:0007669"/>
    <property type="project" value="UniProtKB-KW"/>
</dbReference>
<dbReference type="InterPro" id="IPR044063">
    <property type="entry name" value="ZF_RING_GID"/>
</dbReference>
<dbReference type="InterPro" id="IPR024964">
    <property type="entry name" value="CTLH/CRA"/>
</dbReference>
<feature type="zinc finger region" description="RING-Gid-type" evidence="10">
    <location>
        <begin position="362"/>
        <end position="408"/>
    </location>
</feature>
<comment type="similarity">
    <text evidence="7">Belongs to the RMD5/GID2 family.</text>
</comment>
<reference evidence="14" key="1">
    <citation type="submission" date="2021-03" db="EMBL/GenBank/DDBJ databases">
        <title>Comparative genomics and phylogenomic investigation of the class Geoglossomycetes provide insights into ecological specialization and systematics.</title>
        <authorList>
            <person name="Melie T."/>
            <person name="Pirro S."/>
            <person name="Miller A.N."/>
            <person name="Quandt A."/>
        </authorList>
    </citation>
    <scope>NUCLEOTIDE SEQUENCE</scope>
    <source>
        <strain evidence="14">GBOQ0MN5Z8</strain>
    </source>
</reference>
<dbReference type="InterPro" id="IPR011990">
    <property type="entry name" value="TPR-like_helical_dom_sf"/>
</dbReference>
<evidence type="ECO:0000256" key="7">
    <source>
        <dbReference type="ARBA" id="ARBA00061136"/>
    </source>
</evidence>
<keyword evidence="12" id="KW-1133">Transmembrane helix</keyword>
<evidence type="ECO:0000256" key="5">
    <source>
        <dbReference type="ARBA" id="ARBA00022833"/>
    </source>
</evidence>
<proteinExistence type="inferred from homology"/>
<keyword evidence="12" id="KW-0472">Membrane</keyword>
<dbReference type="Proteomes" id="UP000698800">
    <property type="component" value="Unassembled WGS sequence"/>
</dbReference>
<dbReference type="InterPro" id="IPR013144">
    <property type="entry name" value="CRA_dom"/>
</dbReference>
<dbReference type="InterPro" id="IPR006597">
    <property type="entry name" value="Sel1-like"/>
</dbReference>
<comment type="similarity">
    <text evidence="6">Belongs to the sel-1 family.</text>
</comment>
<keyword evidence="3" id="KW-0479">Metal-binding</keyword>
<feature type="region of interest" description="Disordered" evidence="11">
    <location>
        <begin position="406"/>
        <end position="436"/>
    </location>
</feature>
<evidence type="ECO:0000256" key="9">
    <source>
        <dbReference type="ARBA" id="ARBA00080744"/>
    </source>
</evidence>
<evidence type="ECO:0000256" key="11">
    <source>
        <dbReference type="SAM" id="MobiDB-lite"/>
    </source>
</evidence>
<keyword evidence="2" id="KW-0963">Cytoplasm</keyword>
<dbReference type="FunFam" id="3.30.40.10:FF:000143">
    <property type="entry name" value="Regulator of gluconeogenesis Rmd5"/>
    <property type="match status" value="1"/>
</dbReference>
<evidence type="ECO:0000313" key="15">
    <source>
        <dbReference type="Proteomes" id="UP000698800"/>
    </source>
</evidence>
<keyword evidence="4 10" id="KW-0863">Zinc-finger</keyword>